<dbReference type="Proteomes" id="UP001147695">
    <property type="component" value="Unassembled WGS sequence"/>
</dbReference>
<proteinExistence type="predicted"/>
<organism evidence="2 3">
    <name type="scientific">Penicillium brevicompactum</name>
    <dbReference type="NCBI Taxonomy" id="5074"/>
    <lineage>
        <taxon>Eukaryota</taxon>
        <taxon>Fungi</taxon>
        <taxon>Dikarya</taxon>
        <taxon>Ascomycota</taxon>
        <taxon>Pezizomycotina</taxon>
        <taxon>Eurotiomycetes</taxon>
        <taxon>Eurotiomycetidae</taxon>
        <taxon>Eurotiales</taxon>
        <taxon>Aspergillaceae</taxon>
        <taxon>Penicillium</taxon>
    </lineage>
</organism>
<comment type="caution">
    <text evidence="2">The sequence shown here is derived from an EMBL/GenBank/DDBJ whole genome shotgun (WGS) entry which is preliminary data.</text>
</comment>
<evidence type="ECO:0000313" key="3">
    <source>
        <dbReference type="Proteomes" id="UP001147695"/>
    </source>
</evidence>
<gene>
    <name evidence="2" type="ORF">N7452_004122</name>
</gene>
<feature type="region of interest" description="Disordered" evidence="1">
    <location>
        <begin position="51"/>
        <end position="85"/>
    </location>
</feature>
<feature type="compositionally biased region" description="Basic residues" evidence="1">
    <location>
        <begin position="51"/>
        <end position="64"/>
    </location>
</feature>
<protein>
    <submittedName>
        <fullName evidence="2">Uncharacterized protein</fullName>
    </submittedName>
</protein>
<accession>A0A9W9ULE4</accession>
<reference evidence="2" key="1">
    <citation type="submission" date="2022-12" db="EMBL/GenBank/DDBJ databases">
        <authorList>
            <person name="Petersen C."/>
        </authorList>
    </citation>
    <scope>NUCLEOTIDE SEQUENCE</scope>
    <source>
        <strain evidence="2">IBT 35673</strain>
    </source>
</reference>
<dbReference type="AlphaFoldDB" id="A0A9W9ULE4"/>
<reference evidence="2" key="2">
    <citation type="journal article" date="2023" name="IMA Fungus">
        <title>Comparative genomic study of the Penicillium genus elucidates a diverse pangenome and 15 lateral gene transfer events.</title>
        <authorList>
            <person name="Petersen C."/>
            <person name="Sorensen T."/>
            <person name="Nielsen M.R."/>
            <person name="Sondergaard T.E."/>
            <person name="Sorensen J.L."/>
            <person name="Fitzpatrick D.A."/>
            <person name="Frisvad J.C."/>
            <person name="Nielsen K.L."/>
        </authorList>
    </citation>
    <scope>NUCLEOTIDE SEQUENCE</scope>
    <source>
        <strain evidence="2">IBT 35673</strain>
    </source>
</reference>
<evidence type="ECO:0000313" key="2">
    <source>
        <dbReference type="EMBL" id="KAJ5346118.1"/>
    </source>
</evidence>
<evidence type="ECO:0000256" key="1">
    <source>
        <dbReference type="SAM" id="MobiDB-lite"/>
    </source>
</evidence>
<dbReference type="EMBL" id="JAPZBQ010000002">
    <property type="protein sequence ID" value="KAJ5346118.1"/>
    <property type="molecule type" value="Genomic_DNA"/>
</dbReference>
<name>A0A9W9ULE4_PENBR</name>
<sequence length="234" mass="26440">MSPRSASGWPEWEEKNLLSWLDAHQELSWKARSDAYYEQYRVARSAESLRGKKHHILRKSRRTRAGASDRSDNQKPSKGARHSTGQRALLAALPTKISAKSHIDKWFETILTAEETDSNGSSQTESSRLAEPLSQVVRREYQTRVGLKKLDRHLRRGTMCTVFVQPGNLNSSGQNAHASSRLSTRGLHRDTEAAVANYLLQLILVQVAIMNGSDSSARKPQHEKFRRGCTYPFI</sequence>